<dbReference type="PANTHER" id="PTHR12127">
    <property type="entry name" value="MUCOLIPIN"/>
    <property type="match status" value="1"/>
</dbReference>
<sequence length="143" mass="16490">MYIVVIHQFRTLNVVSESLFSLINGDDMFATFKNMQHKSYVVWLFSRLYLYTFVSLFIYMVLSLFITLITDTYDTIKVRGETNVAKLKRLQTEDLSDLMVFVSLSINSWTGSPCQMFRRSSCSAKILQNQAVSVRTRTAAVDV</sequence>
<keyword evidence="3" id="KW-1185">Reference proteome</keyword>
<evidence type="ECO:0000313" key="2">
    <source>
        <dbReference type="EMBL" id="KAL0157523.1"/>
    </source>
</evidence>
<protein>
    <recommendedName>
        <fullName evidence="4">Polycystin cation channel PKD1/PKD2 domain-containing protein</fullName>
    </recommendedName>
</protein>
<keyword evidence="1" id="KW-0472">Membrane</keyword>
<organism evidence="2 3">
    <name type="scientific">Cirrhinus mrigala</name>
    <name type="common">Mrigala</name>
    <dbReference type="NCBI Taxonomy" id="683832"/>
    <lineage>
        <taxon>Eukaryota</taxon>
        <taxon>Metazoa</taxon>
        <taxon>Chordata</taxon>
        <taxon>Craniata</taxon>
        <taxon>Vertebrata</taxon>
        <taxon>Euteleostomi</taxon>
        <taxon>Actinopterygii</taxon>
        <taxon>Neopterygii</taxon>
        <taxon>Teleostei</taxon>
        <taxon>Ostariophysi</taxon>
        <taxon>Cypriniformes</taxon>
        <taxon>Cyprinidae</taxon>
        <taxon>Labeoninae</taxon>
        <taxon>Labeonini</taxon>
        <taxon>Cirrhinus</taxon>
    </lineage>
</organism>
<feature type="transmembrane region" description="Helical" evidence="1">
    <location>
        <begin position="48"/>
        <end position="69"/>
    </location>
</feature>
<dbReference type="Proteomes" id="UP001529510">
    <property type="component" value="Unassembled WGS sequence"/>
</dbReference>
<dbReference type="PANTHER" id="PTHR12127:SF5">
    <property type="entry name" value="MUCOLIPIN-3"/>
    <property type="match status" value="1"/>
</dbReference>
<dbReference type="InterPro" id="IPR039031">
    <property type="entry name" value="Mucolipin"/>
</dbReference>
<dbReference type="EMBL" id="JAMKFB020000023">
    <property type="protein sequence ID" value="KAL0157523.1"/>
    <property type="molecule type" value="Genomic_DNA"/>
</dbReference>
<evidence type="ECO:0000256" key="1">
    <source>
        <dbReference type="SAM" id="Phobius"/>
    </source>
</evidence>
<dbReference type="AlphaFoldDB" id="A0ABD0N5X2"/>
<evidence type="ECO:0008006" key="4">
    <source>
        <dbReference type="Google" id="ProtNLM"/>
    </source>
</evidence>
<keyword evidence="1" id="KW-1133">Transmembrane helix</keyword>
<evidence type="ECO:0000313" key="3">
    <source>
        <dbReference type="Proteomes" id="UP001529510"/>
    </source>
</evidence>
<gene>
    <name evidence="2" type="ORF">M9458_045599</name>
</gene>
<keyword evidence="1" id="KW-0812">Transmembrane</keyword>
<name>A0ABD0N5X2_CIRMR</name>
<proteinExistence type="predicted"/>
<comment type="caution">
    <text evidence="2">The sequence shown here is derived from an EMBL/GenBank/DDBJ whole genome shotgun (WGS) entry which is preliminary data.</text>
</comment>
<accession>A0ABD0N5X2</accession>
<reference evidence="2 3" key="1">
    <citation type="submission" date="2024-05" db="EMBL/GenBank/DDBJ databases">
        <title>Genome sequencing and assembly of Indian major carp, Cirrhinus mrigala (Hamilton, 1822).</title>
        <authorList>
            <person name="Mohindra V."/>
            <person name="Chowdhury L.M."/>
            <person name="Lal K."/>
            <person name="Jena J.K."/>
        </authorList>
    </citation>
    <scope>NUCLEOTIDE SEQUENCE [LARGE SCALE GENOMIC DNA]</scope>
    <source>
        <strain evidence="2">CM1030</strain>
        <tissue evidence="2">Blood</tissue>
    </source>
</reference>